<reference evidence="1" key="1">
    <citation type="submission" date="2021-06" db="EMBL/GenBank/DDBJ databases">
        <authorList>
            <person name="Kallberg Y."/>
            <person name="Tangrot J."/>
            <person name="Rosling A."/>
        </authorList>
    </citation>
    <scope>NUCLEOTIDE SEQUENCE</scope>
    <source>
        <strain evidence="1">MT106</strain>
    </source>
</reference>
<dbReference type="EMBL" id="CAJVPL010000713">
    <property type="protein sequence ID" value="CAG8523611.1"/>
    <property type="molecule type" value="Genomic_DNA"/>
</dbReference>
<sequence>MSYVDGYDAATTNSAEKTKKDLKQKDIAAEYGISKQSVSDIVKAKEQWVKIESGTTLANSKRARRATYDARSDLDLSDSLLMEKALIFAKEFEVSDKFLASFREKLQDIIKDYEPQDVFNCDETALY</sequence>
<organism evidence="1 2">
    <name type="scientific">Ambispora gerdemannii</name>
    <dbReference type="NCBI Taxonomy" id="144530"/>
    <lineage>
        <taxon>Eukaryota</taxon>
        <taxon>Fungi</taxon>
        <taxon>Fungi incertae sedis</taxon>
        <taxon>Mucoromycota</taxon>
        <taxon>Glomeromycotina</taxon>
        <taxon>Glomeromycetes</taxon>
        <taxon>Archaeosporales</taxon>
        <taxon>Ambisporaceae</taxon>
        <taxon>Ambispora</taxon>
    </lineage>
</organism>
<dbReference type="PANTHER" id="PTHR19303:SF73">
    <property type="entry name" value="PROTEIN PDC2"/>
    <property type="match status" value="1"/>
</dbReference>
<dbReference type="AlphaFoldDB" id="A0A9N9A8L8"/>
<dbReference type="Proteomes" id="UP000789831">
    <property type="component" value="Unassembled WGS sequence"/>
</dbReference>
<protein>
    <submittedName>
        <fullName evidence="1">13292_t:CDS:1</fullName>
    </submittedName>
</protein>
<dbReference type="InterPro" id="IPR050863">
    <property type="entry name" value="CenT-Element_Derived"/>
</dbReference>
<accession>A0A9N9A8L8</accession>
<proteinExistence type="predicted"/>
<dbReference type="OrthoDB" id="2434532at2759"/>
<name>A0A9N9A8L8_9GLOM</name>
<keyword evidence="2" id="KW-1185">Reference proteome</keyword>
<gene>
    <name evidence="1" type="ORF">AGERDE_LOCUS5364</name>
</gene>
<dbReference type="PANTHER" id="PTHR19303">
    <property type="entry name" value="TRANSPOSON"/>
    <property type="match status" value="1"/>
</dbReference>
<dbReference type="Gene3D" id="1.10.10.60">
    <property type="entry name" value="Homeodomain-like"/>
    <property type="match status" value="1"/>
</dbReference>
<dbReference type="GO" id="GO:0005634">
    <property type="term" value="C:nucleus"/>
    <property type="evidence" value="ECO:0007669"/>
    <property type="project" value="TreeGrafter"/>
</dbReference>
<comment type="caution">
    <text evidence="1">The sequence shown here is derived from an EMBL/GenBank/DDBJ whole genome shotgun (WGS) entry which is preliminary data.</text>
</comment>
<dbReference type="GO" id="GO:0003677">
    <property type="term" value="F:DNA binding"/>
    <property type="evidence" value="ECO:0007669"/>
    <property type="project" value="TreeGrafter"/>
</dbReference>
<evidence type="ECO:0000313" key="2">
    <source>
        <dbReference type="Proteomes" id="UP000789831"/>
    </source>
</evidence>
<evidence type="ECO:0000313" key="1">
    <source>
        <dbReference type="EMBL" id="CAG8523611.1"/>
    </source>
</evidence>